<dbReference type="EC" id="3.4.21.-" evidence="11"/>
<dbReference type="SUPFAM" id="SSF50494">
    <property type="entry name" value="Trypsin-like serine proteases"/>
    <property type="match status" value="1"/>
</dbReference>
<dbReference type="RefSeq" id="XP_030376560.1">
    <property type="nucleotide sequence ID" value="XM_030520700.1"/>
</dbReference>
<keyword evidence="4 11" id="KW-0378">Hydrolase</keyword>
<comment type="subcellular location">
    <subcellularLocation>
        <location evidence="11">Secreted</location>
    </subcellularLocation>
</comment>
<comment type="domain">
    <text evidence="11">The clip domain consists of 35-55 residues which are 'knitted' together usually by 3 conserved disulfide bonds forming a clip-like compact structure.</text>
</comment>
<dbReference type="InterPro" id="IPR022700">
    <property type="entry name" value="CLIP"/>
</dbReference>
<evidence type="ECO:0000256" key="11">
    <source>
        <dbReference type="RuleBase" id="RU366078"/>
    </source>
</evidence>
<evidence type="ECO:0000256" key="9">
    <source>
        <dbReference type="ARBA" id="ARBA00023180"/>
    </source>
</evidence>
<dbReference type="Pfam" id="PF00089">
    <property type="entry name" value="Trypsin"/>
    <property type="match status" value="1"/>
</dbReference>
<reference evidence="16" key="1">
    <citation type="submission" date="2025-08" db="UniProtKB">
        <authorList>
            <consortium name="RefSeq"/>
        </authorList>
    </citation>
    <scope>IDENTIFICATION</scope>
    <source>
        <strain evidence="16">11010-0011.00</strain>
        <tissue evidence="16">Whole body</tissue>
    </source>
</reference>
<dbReference type="Gene3D" id="2.40.10.10">
    <property type="entry name" value="Trypsin-like serine proteases"/>
    <property type="match status" value="2"/>
</dbReference>
<evidence type="ECO:0000256" key="8">
    <source>
        <dbReference type="ARBA" id="ARBA00023157"/>
    </source>
</evidence>
<organism evidence="15 16">
    <name type="scientific">Drosophila lebanonensis</name>
    <name type="common">Fruit fly</name>
    <name type="synonym">Scaptodrosophila lebanonensis</name>
    <dbReference type="NCBI Taxonomy" id="7225"/>
    <lineage>
        <taxon>Eukaryota</taxon>
        <taxon>Metazoa</taxon>
        <taxon>Ecdysozoa</taxon>
        <taxon>Arthropoda</taxon>
        <taxon>Hexapoda</taxon>
        <taxon>Insecta</taxon>
        <taxon>Pterygota</taxon>
        <taxon>Neoptera</taxon>
        <taxon>Endopterygota</taxon>
        <taxon>Diptera</taxon>
        <taxon>Brachycera</taxon>
        <taxon>Muscomorpha</taxon>
        <taxon>Ephydroidea</taxon>
        <taxon>Drosophilidae</taxon>
        <taxon>Scaptodrosophila</taxon>
    </lineage>
</organism>
<feature type="domain" description="Clip" evidence="14">
    <location>
        <begin position="42"/>
        <end position="98"/>
    </location>
</feature>
<keyword evidence="12" id="KW-1133">Transmembrane helix</keyword>
<keyword evidence="9" id="KW-0325">Glycoprotein</keyword>
<evidence type="ECO:0000256" key="1">
    <source>
        <dbReference type="ARBA" id="ARBA00022670"/>
    </source>
</evidence>
<keyword evidence="1 11" id="KW-0645">Protease</keyword>
<dbReference type="SMART" id="SM00020">
    <property type="entry name" value="Tryp_SPc"/>
    <property type="match status" value="1"/>
</dbReference>
<name>A0A6J2TM21_DROLE</name>
<evidence type="ECO:0000256" key="5">
    <source>
        <dbReference type="ARBA" id="ARBA00022825"/>
    </source>
</evidence>
<keyword evidence="12" id="KW-0812">Transmembrane</keyword>
<dbReference type="InterPro" id="IPR009003">
    <property type="entry name" value="Peptidase_S1_PA"/>
</dbReference>
<evidence type="ECO:0000256" key="6">
    <source>
        <dbReference type="ARBA" id="ARBA00022837"/>
    </source>
</evidence>
<keyword evidence="12" id="KW-0472">Membrane</keyword>
<keyword evidence="6" id="KW-0106">Calcium</keyword>
<dbReference type="PROSITE" id="PS50240">
    <property type="entry name" value="TRYPSIN_DOM"/>
    <property type="match status" value="1"/>
</dbReference>
<dbReference type="PROSITE" id="PS00134">
    <property type="entry name" value="TRYPSIN_HIS"/>
    <property type="match status" value="1"/>
</dbReference>
<dbReference type="Proteomes" id="UP000504634">
    <property type="component" value="Unplaced"/>
</dbReference>
<dbReference type="Pfam" id="PF12032">
    <property type="entry name" value="CLIP"/>
    <property type="match status" value="1"/>
</dbReference>
<evidence type="ECO:0000256" key="12">
    <source>
        <dbReference type="SAM" id="Phobius"/>
    </source>
</evidence>
<evidence type="ECO:0000256" key="2">
    <source>
        <dbReference type="ARBA" id="ARBA00022723"/>
    </source>
</evidence>
<dbReference type="PANTHER" id="PTHR24256">
    <property type="entry name" value="TRYPTASE-RELATED"/>
    <property type="match status" value="1"/>
</dbReference>
<evidence type="ECO:0000256" key="3">
    <source>
        <dbReference type="ARBA" id="ARBA00022729"/>
    </source>
</evidence>
<dbReference type="AlphaFoldDB" id="A0A6J2TM21"/>
<dbReference type="FunFam" id="2.40.10.10:FF:000028">
    <property type="entry name" value="Serine protease easter"/>
    <property type="match status" value="1"/>
</dbReference>
<proteinExistence type="inferred from homology"/>
<comment type="similarity">
    <text evidence="10 11">Belongs to the peptidase S1 family. CLIP subfamily.</text>
</comment>
<dbReference type="OrthoDB" id="9981647at2759"/>
<keyword evidence="7" id="KW-0865">Zymogen</keyword>
<keyword evidence="8" id="KW-1015">Disulfide bond</keyword>
<dbReference type="GO" id="GO:0005576">
    <property type="term" value="C:extracellular region"/>
    <property type="evidence" value="ECO:0007669"/>
    <property type="project" value="UniProtKB-SubCell"/>
</dbReference>
<dbReference type="InterPro" id="IPR001314">
    <property type="entry name" value="Peptidase_S1A"/>
</dbReference>
<evidence type="ECO:0000256" key="4">
    <source>
        <dbReference type="ARBA" id="ARBA00022801"/>
    </source>
</evidence>
<dbReference type="PRINTS" id="PR00722">
    <property type="entry name" value="CHYMOTRYPSIN"/>
</dbReference>
<dbReference type="InterPro" id="IPR018114">
    <property type="entry name" value="TRYPSIN_HIS"/>
</dbReference>
<dbReference type="GO" id="GO:0006508">
    <property type="term" value="P:proteolysis"/>
    <property type="evidence" value="ECO:0007669"/>
    <property type="project" value="UniProtKB-KW"/>
</dbReference>
<feature type="domain" description="Peptidase S1" evidence="13">
    <location>
        <begin position="133"/>
        <end position="386"/>
    </location>
</feature>
<gene>
    <name evidence="16" type="primary">LOC115625588</name>
</gene>
<protein>
    <recommendedName>
        <fullName evidence="11">CLIP domain-containing serine protease</fullName>
        <ecNumber evidence="11">3.4.21.-</ecNumber>
    </recommendedName>
</protein>
<evidence type="ECO:0000259" key="13">
    <source>
        <dbReference type="PROSITE" id="PS50240"/>
    </source>
</evidence>
<accession>A0A6J2TM21</accession>
<dbReference type="GO" id="GO:0004252">
    <property type="term" value="F:serine-type endopeptidase activity"/>
    <property type="evidence" value="ECO:0007669"/>
    <property type="project" value="UniProtKB-UniRule"/>
</dbReference>
<dbReference type="GeneID" id="115625588"/>
<dbReference type="GO" id="GO:0046872">
    <property type="term" value="F:metal ion binding"/>
    <property type="evidence" value="ECO:0007669"/>
    <property type="project" value="UniProtKB-KW"/>
</dbReference>
<evidence type="ECO:0000256" key="10">
    <source>
        <dbReference type="ARBA" id="ARBA00024195"/>
    </source>
</evidence>
<evidence type="ECO:0000256" key="7">
    <source>
        <dbReference type="ARBA" id="ARBA00023145"/>
    </source>
</evidence>
<dbReference type="InterPro" id="IPR043504">
    <property type="entry name" value="Peptidase_S1_PA_chymotrypsin"/>
</dbReference>
<sequence>MTRRTRSVRVRGTVETFTTSVFVVSVAICLLTLSGNAQLVGECTTTAADGAAPGRCMPLLDCEFFMRILSKKNIFESERALLRENRCDMQNPNVQICCPLDLLNRGTDRERRPVKTRGLAVSTHPLLPQTCGVAKWEQSENIESKIDEYPWLVLIEFTKENKEKIHACGGVLISERYVLTAAHCIRVPTWEVTAVRLGEWDTSTNPDCTLTLNKTTQCAPPYQDVPVEEIIVHPLYDKQNQSQLNDIAMIRLRIPAQIGYYVQPICLPSQQLHADELADLEVEVGGWKAKSSTRMNKGKAVVMPIDKCQETYSNHGLRIQSSQLCGTANTSECFGNAGGPLMIYKDKTYILGGVLSFGPVPCPTVGWPDVYTRVSSFVEWIKNNLRA</sequence>
<dbReference type="CDD" id="cd00190">
    <property type="entry name" value="Tryp_SPc"/>
    <property type="match status" value="1"/>
</dbReference>
<evidence type="ECO:0000259" key="14">
    <source>
        <dbReference type="PROSITE" id="PS51888"/>
    </source>
</evidence>
<feature type="transmembrane region" description="Helical" evidence="12">
    <location>
        <begin position="12"/>
        <end position="33"/>
    </location>
</feature>
<keyword evidence="15" id="KW-1185">Reference proteome</keyword>
<evidence type="ECO:0000313" key="15">
    <source>
        <dbReference type="Proteomes" id="UP000504634"/>
    </source>
</evidence>
<dbReference type="PROSITE" id="PS51888">
    <property type="entry name" value="CLIP"/>
    <property type="match status" value="1"/>
</dbReference>
<dbReference type="InterPro" id="IPR051487">
    <property type="entry name" value="Ser/Thr_Proteases_Immune/Dev"/>
</dbReference>
<evidence type="ECO:0000313" key="16">
    <source>
        <dbReference type="RefSeq" id="XP_030376560.1"/>
    </source>
</evidence>
<keyword evidence="2" id="KW-0479">Metal-binding</keyword>
<dbReference type="Gene3D" id="3.30.1640.30">
    <property type="match status" value="1"/>
</dbReference>
<keyword evidence="5 11" id="KW-0720">Serine protease</keyword>
<keyword evidence="3" id="KW-0732">Signal</keyword>
<dbReference type="InterPro" id="IPR001254">
    <property type="entry name" value="Trypsin_dom"/>
</dbReference>
<dbReference type="InterPro" id="IPR038565">
    <property type="entry name" value="CLIP_sf"/>
</dbReference>
<keyword evidence="11" id="KW-0964">Secreted</keyword>
<dbReference type="SMART" id="SM00680">
    <property type="entry name" value="CLIP"/>
    <property type="match status" value="1"/>
</dbReference>